<dbReference type="OrthoDB" id="7362706at2"/>
<name>A0A1Y2LEH3_9PROT</name>
<organism evidence="1 2">
    <name type="scientific">Thalassospira alkalitolerans</name>
    <dbReference type="NCBI Taxonomy" id="1293890"/>
    <lineage>
        <taxon>Bacteria</taxon>
        <taxon>Pseudomonadati</taxon>
        <taxon>Pseudomonadota</taxon>
        <taxon>Alphaproteobacteria</taxon>
        <taxon>Rhodospirillales</taxon>
        <taxon>Thalassospiraceae</taxon>
        <taxon>Thalassospira</taxon>
    </lineage>
</organism>
<dbReference type="Proteomes" id="UP000193396">
    <property type="component" value="Unassembled WGS sequence"/>
</dbReference>
<sequence>MAAPDWPGRIVGDDGHDRIAACLVMDIQNAPDWARVVLGHVDDVINGRVSHQDVVMNAYILKIDPAICEIAPAYEEHGEDVVWVPTAEFRAALVAWIDQIDNSPD</sequence>
<keyword evidence="2" id="KW-1185">Reference proteome</keyword>
<evidence type="ECO:0000313" key="2">
    <source>
        <dbReference type="Proteomes" id="UP000193396"/>
    </source>
</evidence>
<gene>
    <name evidence="1" type="ORF">TALK_05495</name>
</gene>
<proteinExistence type="predicted"/>
<comment type="caution">
    <text evidence="1">The sequence shown here is derived from an EMBL/GenBank/DDBJ whole genome shotgun (WGS) entry which is preliminary data.</text>
</comment>
<dbReference type="EMBL" id="JFKB01000003">
    <property type="protein sequence ID" value="OSQ49063.1"/>
    <property type="molecule type" value="Genomic_DNA"/>
</dbReference>
<dbReference type="AlphaFoldDB" id="A0A1Y2LEH3"/>
<protein>
    <submittedName>
        <fullName evidence="1">Uncharacterized protein</fullName>
    </submittedName>
</protein>
<reference evidence="1 2" key="1">
    <citation type="submission" date="2014-03" db="EMBL/GenBank/DDBJ databases">
        <title>The draft genome sequence of Thalassospira alkalitolerans JCM 18968.</title>
        <authorList>
            <person name="Lai Q."/>
            <person name="Shao Z."/>
        </authorList>
    </citation>
    <scope>NUCLEOTIDE SEQUENCE [LARGE SCALE GENOMIC DNA]</scope>
    <source>
        <strain evidence="1 2">JCM 18968</strain>
    </source>
</reference>
<accession>A0A1Y2LEH3</accession>
<evidence type="ECO:0000313" key="1">
    <source>
        <dbReference type="EMBL" id="OSQ49063.1"/>
    </source>
</evidence>
<dbReference type="RefSeq" id="WP_085616711.1">
    <property type="nucleotide sequence ID" value="NZ_JFKB01000003.1"/>
</dbReference>